<reference evidence="1 2" key="1">
    <citation type="journal article" date="2011" name="Stand. Genomic Sci.">
        <title>Complete genome sequence of Bacteroides salanitronis type strain (BL78).</title>
        <authorList>
            <person name="Gronow S."/>
            <person name="Held B."/>
            <person name="Lucas S."/>
            <person name="Lapidus A."/>
            <person name="Del Rio T.G."/>
            <person name="Nolan M."/>
            <person name="Tice H."/>
            <person name="Deshpande S."/>
            <person name="Cheng J.F."/>
            <person name="Pitluck S."/>
            <person name="Liolios K."/>
            <person name="Pagani I."/>
            <person name="Ivanova N."/>
            <person name="Mavromatis K."/>
            <person name="Pati A."/>
            <person name="Tapia R."/>
            <person name="Han C."/>
            <person name="Goodwin L."/>
            <person name="Chen A."/>
            <person name="Palaniappan K."/>
            <person name="Land M."/>
            <person name="Hauser L."/>
            <person name="Chang Y.J."/>
            <person name="Jeffries C.D."/>
            <person name="Brambilla E.M."/>
            <person name="Rohde M."/>
            <person name="Goker M."/>
            <person name="Detter J.C."/>
            <person name="Woyke T."/>
            <person name="Bristow J."/>
            <person name="Markowitz V."/>
            <person name="Hugenholtz P."/>
            <person name="Kyrpides N.C."/>
            <person name="Klenk H.P."/>
            <person name="Eisen J.A."/>
        </authorList>
    </citation>
    <scope>NUCLEOTIDE SEQUENCE [LARGE SCALE GENOMIC DNA]</scope>
    <source>
        <strain evidence="1 2">DSM 18170</strain>
    </source>
</reference>
<dbReference type="HOGENOM" id="CLU_1851168_0_0_10"/>
<dbReference type="KEGG" id="bsa:Bacsa_1882"/>
<dbReference type="Proteomes" id="UP000007486">
    <property type="component" value="Chromosome"/>
</dbReference>
<organism evidence="1 2">
    <name type="scientific">Phocaeicola salanitronis (strain DSM 18170 / JCM 13657 / CCUG 60908 / BL78)</name>
    <name type="common">Bacteroides salanitronis</name>
    <dbReference type="NCBI Taxonomy" id="667015"/>
    <lineage>
        <taxon>Bacteria</taxon>
        <taxon>Pseudomonadati</taxon>
        <taxon>Bacteroidota</taxon>
        <taxon>Bacteroidia</taxon>
        <taxon>Bacteroidales</taxon>
        <taxon>Bacteroidaceae</taxon>
        <taxon>Phocaeicola</taxon>
    </lineage>
</organism>
<dbReference type="EMBL" id="CP002530">
    <property type="protein sequence ID" value="ADY36439.1"/>
    <property type="molecule type" value="Genomic_DNA"/>
</dbReference>
<accession>F0R2B0</accession>
<keyword evidence="2" id="KW-1185">Reference proteome</keyword>
<sequence length="138" mass="15012">MLLICCLLPIFSSCSSDESSTVDYTVVYQGHSPMTIDPTIVEAILEYQDQQGLINRHISVTTDHTELTDADFDDMAKQVGSQTLNEMAGHDYNQVIRDAGLSVSEPVTLAISYQVGLVGNLGGSVISYGNILLEIDLR</sequence>
<gene>
    <name evidence="1" type="ordered locus">Bacsa_1882</name>
</gene>
<name>F0R2B0_PHOSB</name>
<protein>
    <submittedName>
        <fullName evidence="1">Uncharacterized protein</fullName>
    </submittedName>
</protein>
<evidence type="ECO:0000313" key="2">
    <source>
        <dbReference type="Proteomes" id="UP000007486"/>
    </source>
</evidence>
<dbReference type="AlphaFoldDB" id="F0R2B0"/>
<evidence type="ECO:0000313" key="1">
    <source>
        <dbReference type="EMBL" id="ADY36439.1"/>
    </source>
</evidence>
<proteinExistence type="predicted"/>